<reference evidence="1" key="1">
    <citation type="journal article" date="2015" name="Nature">
        <title>Complex archaea that bridge the gap between prokaryotes and eukaryotes.</title>
        <authorList>
            <person name="Spang A."/>
            <person name="Saw J.H."/>
            <person name="Jorgensen S.L."/>
            <person name="Zaremba-Niedzwiedzka K."/>
            <person name="Martijn J."/>
            <person name="Lind A.E."/>
            <person name="van Eijk R."/>
            <person name="Schleper C."/>
            <person name="Guy L."/>
            <person name="Ettema T.J."/>
        </authorList>
    </citation>
    <scope>NUCLEOTIDE SEQUENCE</scope>
</reference>
<name>A0A0F9Y9F2_9ZZZZ</name>
<sequence length="136" mass="15280">MSNTPKLVTQDTPANMVLNAMLSDHVLYPCFCSMVYQLAESLQGSDEALGSDCWDQVNEILIGKADPGSVRRFAARHGRGWTEEAKSFHAALLYLIDEDEGRRMQYASLGTEDRHEFVKSRLWAAREMRVSQGIAL</sequence>
<dbReference type="EMBL" id="LAZR01000009">
    <property type="protein sequence ID" value="KKO08592.1"/>
    <property type="molecule type" value="Genomic_DNA"/>
</dbReference>
<comment type="caution">
    <text evidence="1">The sequence shown here is derived from an EMBL/GenBank/DDBJ whole genome shotgun (WGS) entry which is preliminary data.</text>
</comment>
<gene>
    <name evidence="1" type="ORF">LCGC14_0045320</name>
</gene>
<organism evidence="1">
    <name type="scientific">marine sediment metagenome</name>
    <dbReference type="NCBI Taxonomy" id="412755"/>
    <lineage>
        <taxon>unclassified sequences</taxon>
        <taxon>metagenomes</taxon>
        <taxon>ecological metagenomes</taxon>
    </lineage>
</organism>
<evidence type="ECO:0000313" key="1">
    <source>
        <dbReference type="EMBL" id="KKO08592.1"/>
    </source>
</evidence>
<proteinExistence type="predicted"/>
<accession>A0A0F9Y9F2</accession>
<protein>
    <submittedName>
        <fullName evidence="1">Uncharacterized protein</fullName>
    </submittedName>
</protein>
<dbReference type="AlphaFoldDB" id="A0A0F9Y9F2"/>